<dbReference type="PRINTS" id="PR00605">
    <property type="entry name" value="CYTCHROMECIC"/>
</dbReference>
<dbReference type="InterPro" id="IPR036909">
    <property type="entry name" value="Cyt_c-like_dom_sf"/>
</dbReference>
<evidence type="ECO:0000256" key="11">
    <source>
        <dbReference type="ARBA" id="ARBA00030448"/>
    </source>
</evidence>
<evidence type="ECO:0000256" key="13">
    <source>
        <dbReference type="ARBA" id="ARBA00033211"/>
    </source>
</evidence>
<sequence length="113" mass="12819">MKFLYKLFLLFQFIFLLSIKLVLANDSGIDLDAGQEIFSQNCSACHTGGQNVIVPERTLEKETLKQFSMYDIKAITNQVTKGKNSMPAFGDRLSDEEIQNVANYVFNQSELGW</sequence>
<comment type="function">
    <text evidence="1">Functions as an electron carrier between membrane-bound cytochrome b6-f and photosystem I in oxygenic photosynthesis.</text>
</comment>
<protein>
    <recommendedName>
        <fullName evidence="13">Cytochrome c-553</fullName>
    </recommendedName>
    <alternativeName>
        <fullName evidence="12">Cytochrome c553</fullName>
    </alternativeName>
    <alternativeName>
        <fullName evidence="11">Soluble cytochrome f</fullName>
    </alternativeName>
</protein>
<keyword evidence="17" id="KW-0934">Plastid</keyword>
<keyword evidence="5" id="KW-0602">Photosynthesis</keyword>
<gene>
    <name evidence="17" type="primary">petJ</name>
</gene>
<feature type="chain" id="PRO_5012114534" description="Cytochrome c-553" evidence="15">
    <location>
        <begin position="25"/>
        <end position="113"/>
    </location>
</feature>
<evidence type="ECO:0000259" key="16">
    <source>
        <dbReference type="PROSITE" id="PS51007"/>
    </source>
</evidence>
<dbReference type="EMBL" id="KP675983">
    <property type="protein sequence ID" value="AKL79075.1"/>
    <property type="molecule type" value="Genomic_DNA"/>
</dbReference>
<evidence type="ECO:0000256" key="1">
    <source>
        <dbReference type="ARBA" id="ARBA00002347"/>
    </source>
</evidence>
<dbReference type="GeneID" id="30690002"/>
<dbReference type="GO" id="GO:0009543">
    <property type="term" value="C:chloroplast thylakoid lumen"/>
    <property type="evidence" value="ECO:0007669"/>
    <property type="project" value="UniProtKB-SubCell"/>
</dbReference>
<dbReference type="AlphaFoldDB" id="A0A1L1Y9V7"/>
<keyword evidence="15" id="KW-0732">Signal</keyword>
<dbReference type="InterPro" id="IPR008168">
    <property type="entry name" value="Cyt_C_IC"/>
</dbReference>
<evidence type="ECO:0000256" key="7">
    <source>
        <dbReference type="ARBA" id="ARBA00022723"/>
    </source>
</evidence>
<accession>A0A1L1Y9V7</accession>
<evidence type="ECO:0000313" key="17">
    <source>
        <dbReference type="EMBL" id="AKL79075.1"/>
    </source>
</evidence>
<dbReference type="Pfam" id="PF13442">
    <property type="entry name" value="Cytochrome_CBB3"/>
    <property type="match status" value="1"/>
</dbReference>
<dbReference type="GO" id="GO:0020037">
    <property type="term" value="F:heme binding"/>
    <property type="evidence" value="ECO:0007669"/>
    <property type="project" value="InterPro"/>
</dbReference>
<evidence type="ECO:0000256" key="14">
    <source>
        <dbReference type="PROSITE-ProRule" id="PRU00433"/>
    </source>
</evidence>
<organism evidence="17">
    <name type="scientific">Membranoptera tenuis</name>
    <dbReference type="NCBI Taxonomy" id="158698"/>
    <lineage>
        <taxon>Eukaryota</taxon>
        <taxon>Rhodophyta</taxon>
        <taxon>Florideophyceae</taxon>
        <taxon>Rhodymeniophycidae</taxon>
        <taxon>Ceramiales</taxon>
        <taxon>Delesseriaceae</taxon>
        <taxon>Membranoptera</taxon>
    </lineage>
</organism>
<evidence type="ECO:0000256" key="10">
    <source>
        <dbReference type="ARBA" id="ARBA00023078"/>
    </source>
</evidence>
<keyword evidence="10" id="KW-0793">Thylakoid</keyword>
<feature type="signal peptide" evidence="15">
    <location>
        <begin position="1"/>
        <end position="24"/>
    </location>
</feature>
<dbReference type="InterPro" id="IPR023655">
    <property type="entry name" value="Cyt_C6"/>
</dbReference>
<dbReference type="PANTHER" id="PTHR34688:SF2">
    <property type="entry name" value="CYTOCHROME C6, CHLOROPLASTIC"/>
    <property type="match status" value="1"/>
</dbReference>
<evidence type="ECO:0000256" key="2">
    <source>
        <dbReference type="ARBA" id="ARBA00004456"/>
    </source>
</evidence>
<dbReference type="RefSeq" id="YP_009332819.1">
    <property type="nucleotide sequence ID" value="NC_032399.1"/>
</dbReference>
<keyword evidence="4" id="KW-0813">Transport</keyword>
<dbReference type="PROSITE" id="PS51007">
    <property type="entry name" value="CYTC"/>
    <property type="match status" value="1"/>
</dbReference>
<keyword evidence="7 14" id="KW-0479">Metal-binding</keyword>
<dbReference type="InterPro" id="IPR009056">
    <property type="entry name" value="Cyt_c-like_dom"/>
</dbReference>
<dbReference type="SUPFAM" id="SSF46626">
    <property type="entry name" value="Cytochrome c"/>
    <property type="match status" value="1"/>
</dbReference>
<name>A0A1L1Y9V7_9FLOR</name>
<evidence type="ECO:0000256" key="8">
    <source>
        <dbReference type="ARBA" id="ARBA00022982"/>
    </source>
</evidence>
<comment type="subcellular location">
    <subcellularLocation>
        <location evidence="2">Plastid</location>
        <location evidence="2">Chloroplast thylakoid lumen</location>
    </subcellularLocation>
</comment>
<keyword evidence="6 14" id="KW-0349">Heme</keyword>
<evidence type="ECO:0000256" key="5">
    <source>
        <dbReference type="ARBA" id="ARBA00022531"/>
    </source>
</evidence>
<evidence type="ECO:0000256" key="9">
    <source>
        <dbReference type="ARBA" id="ARBA00023004"/>
    </source>
</evidence>
<feature type="domain" description="Cytochrome c" evidence="16">
    <location>
        <begin position="29"/>
        <end position="109"/>
    </location>
</feature>
<dbReference type="GO" id="GO:0015979">
    <property type="term" value="P:photosynthesis"/>
    <property type="evidence" value="ECO:0007669"/>
    <property type="project" value="UniProtKB-KW"/>
</dbReference>
<keyword evidence="9 14" id="KW-0408">Iron</keyword>
<evidence type="ECO:0000256" key="15">
    <source>
        <dbReference type="SAM" id="SignalP"/>
    </source>
</evidence>
<dbReference type="GO" id="GO:0009055">
    <property type="term" value="F:electron transfer activity"/>
    <property type="evidence" value="ECO:0007669"/>
    <property type="project" value="InterPro"/>
</dbReference>
<proteinExistence type="inferred from homology"/>
<dbReference type="Gene3D" id="1.10.760.10">
    <property type="entry name" value="Cytochrome c-like domain"/>
    <property type="match status" value="1"/>
</dbReference>
<evidence type="ECO:0000256" key="12">
    <source>
        <dbReference type="ARBA" id="ARBA00031247"/>
    </source>
</evidence>
<dbReference type="GO" id="GO:0005506">
    <property type="term" value="F:iron ion binding"/>
    <property type="evidence" value="ECO:0007669"/>
    <property type="project" value="InterPro"/>
</dbReference>
<evidence type="ECO:0000256" key="4">
    <source>
        <dbReference type="ARBA" id="ARBA00022448"/>
    </source>
</evidence>
<dbReference type="FunFam" id="1.10.760.10:FF:000038">
    <property type="entry name" value="Cytochrome c6"/>
    <property type="match status" value="1"/>
</dbReference>
<geneLocation type="plastid" evidence="17"/>
<reference evidence="17" key="1">
    <citation type="submission" date="2015-01" db="EMBL/GenBank/DDBJ databases">
        <title>Molecular Investigation of Pacific North American Membranoptera.</title>
        <authorList>
            <person name="Hughey J.R."/>
            <person name="Hommersand M.H."/>
            <person name="Miller K.A."/>
            <person name="Fuller T."/>
            <person name="Lin S.-M."/>
            <person name="Gabrielson P.W."/>
        </authorList>
    </citation>
    <scope>NUCLEOTIDE SEQUENCE</scope>
</reference>
<comment type="similarity">
    <text evidence="3">Belongs to the cytochrome c family. PetJ subfamily.</text>
</comment>
<evidence type="ECO:0000256" key="3">
    <source>
        <dbReference type="ARBA" id="ARBA00009650"/>
    </source>
</evidence>
<dbReference type="PANTHER" id="PTHR34688">
    <property type="entry name" value="CYTOCHROME C6, CHLOROPLASTIC"/>
    <property type="match status" value="1"/>
</dbReference>
<evidence type="ECO:0000256" key="6">
    <source>
        <dbReference type="ARBA" id="ARBA00022617"/>
    </source>
</evidence>
<keyword evidence="8" id="KW-0249">Electron transport</keyword>